<evidence type="ECO:0000256" key="1">
    <source>
        <dbReference type="SAM" id="Phobius"/>
    </source>
</evidence>
<accession>A0A939G5C2</accession>
<evidence type="ECO:0000259" key="2">
    <source>
        <dbReference type="Pfam" id="PF09335"/>
    </source>
</evidence>
<dbReference type="GO" id="GO:0005886">
    <property type="term" value="C:plasma membrane"/>
    <property type="evidence" value="ECO:0007669"/>
    <property type="project" value="TreeGrafter"/>
</dbReference>
<feature type="transmembrane region" description="Helical" evidence="1">
    <location>
        <begin position="39"/>
        <end position="63"/>
    </location>
</feature>
<organism evidence="3 4">
    <name type="scientific">Fibrella aquatilis</name>
    <dbReference type="NCBI Taxonomy" id="2817059"/>
    <lineage>
        <taxon>Bacteria</taxon>
        <taxon>Pseudomonadati</taxon>
        <taxon>Bacteroidota</taxon>
        <taxon>Cytophagia</taxon>
        <taxon>Cytophagales</taxon>
        <taxon>Spirosomataceae</taxon>
        <taxon>Fibrella</taxon>
    </lineage>
</organism>
<dbReference type="AlphaFoldDB" id="A0A939G5C2"/>
<keyword evidence="1" id="KW-0812">Transmembrane</keyword>
<keyword evidence="1" id="KW-0472">Membrane</keyword>
<dbReference type="InterPro" id="IPR051311">
    <property type="entry name" value="DedA_domain"/>
</dbReference>
<dbReference type="Pfam" id="PF09335">
    <property type="entry name" value="VTT_dom"/>
    <property type="match status" value="1"/>
</dbReference>
<evidence type="ECO:0000313" key="3">
    <source>
        <dbReference type="EMBL" id="MBO0930306.1"/>
    </source>
</evidence>
<feature type="domain" description="VTT" evidence="2">
    <location>
        <begin position="25"/>
        <end position="143"/>
    </location>
</feature>
<sequence length="191" mass="21381">MSLESIITTYGYPALFFGVILEPEAFLVLGAYLAHRGYFSLPMVIGVAVIASFSATELFFYVGRRYGAALLQKRPNWYKKVARIHAWFTKYGDGLVLGFRAVYGMRLVIPVTIGTSAYSRSRFTLFNALGALAWGLLIGLAGNSIAQFVEEFFSHLRHHELLVVIVLAALAATFGLVQWYRRRKLIVPPKI</sequence>
<feature type="transmembrane region" description="Helical" evidence="1">
    <location>
        <begin position="125"/>
        <end position="149"/>
    </location>
</feature>
<gene>
    <name evidence="3" type="ORF">J2I48_04830</name>
</gene>
<dbReference type="PANTHER" id="PTHR42709">
    <property type="entry name" value="ALKALINE PHOSPHATASE LIKE PROTEIN"/>
    <property type="match status" value="1"/>
</dbReference>
<comment type="caution">
    <text evidence="3">The sequence shown here is derived from an EMBL/GenBank/DDBJ whole genome shotgun (WGS) entry which is preliminary data.</text>
</comment>
<proteinExistence type="predicted"/>
<dbReference type="Proteomes" id="UP000664795">
    <property type="component" value="Unassembled WGS sequence"/>
</dbReference>
<dbReference type="InterPro" id="IPR032816">
    <property type="entry name" value="VTT_dom"/>
</dbReference>
<feature type="transmembrane region" description="Helical" evidence="1">
    <location>
        <begin position="161"/>
        <end position="180"/>
    </location>
</feature>
<reference evidence="3 4" key="1">
    <citation type="submission" date="2021-03" db="EMBL/GenBank/DDBJ databases">
        <title>Fibrella sp. HMF5036 genome sequencing and assembly.</title>
        <authorList>
            <person name="Kang H."/>
            <person name="Kim H."/>
            <person name="Bae S."/>
            <person name="Joh K."/>
        </authorList>
    </citation>
    <scope>NUCLEOTIDE SEQUENCE [LARGE SCALE GENOMIC DNA]</scope>
    <source>
        <strain evidence="3 4">HMF5036</strain>
    </source>
</reference>
<dbReference type="EMBL" id="JAFMYU010000003">
    <property type="protein sequence ID" value="MBO0930306.1"/>
    <property type="molecule type" value="Genomic_DNA"/>
</dbReference>
<protein>
    <submittedName>
        <fullName evidence="3">DedA family protein</fullName>
    </submittedName>
</protein>
<keyword evidence="4" id="KW-1185">Reference proteome</keyword>
<name>A0A939G5C2_9BACT</name>
<evidence type="ECO:0000313" key="4">
    <source>
        <dbReference type="Proteomes" id="UP000664795"/>
    </source>
</evidence>
<dbReference type="PANTHER" id="PTHR42709:SF2">
    <property type="entry name" value="INNER MEMBRANE PROTEIN YOHD"/>
    <property type="match status" value="1"/>
</dbReference>
<feature type="transmembrane region" description="Helical" evidence="1">
    <location>
        <begin position="12"/>
        <end position="33"/>
    </location>
</feature>
<keyword evidence="1" id="KW-1133">Transmembrane helix</keyword>
<dbReference type="RefSeq" id="WP_207334272.1">
    <property type="nucleotide sequence ID" value="NZ_JAFMYU010000003.1"/>
</dbReference>